<gene>
    <name evidence="1" type="ORF">UFOVP785_91</name>
</gene>
<evidence type="ECO:0000313" key="1">
    <source>
        <dbReference type="EMBL" id="CAB4162700.1"/>
    </source>
</evidence>
<proteinExistence type="predicted"/>
<accession>A0A6J5NSD4</accession>
<name>A0A6J5NSD4_9CAUD</name>
<sequence>MPEHTPQFATLRINSCYAGGISPYTDIRLRVEIVSMQGESATIRDSTERVHIVYSSHLESLV</sequence>
<dbReference type="EMBL" id="LR796736">
    <property type="protein sequence ID" value="CAB4162700.1"/>
    <property type="molecule type" value="Genomic_DNA"/>
</dbReference>
<reference evidence="1" key="1">
    <citation type="submission" date="2020-04" db="EMBL/GenBank/DDBJ databases">
        <authorList>
            <person name="Chiriac C."/>
            <person name="Salcher M."/>
            <person name="Ghai R."/>
            <person name="Kavagutti S V."/>
        </authorList>
    </citation>
    <scope>NUCLEOTIDE SEQUENCE</scope>
</reference>
<protein>
    <submittedName>
        <fullName evidence="1">Uncharacterized protein</fullName>
    </submittedName>
</protein>
<organism evidence="1">
    <name type="scientific">uncultured Caudovirales phage</name>
    <dbReference type="NCBI Taxonomy" id="2100421"/>
    <lineage>
        <taxon>Viruses</taxon>
        <taxon>Duplodnaviria</taxon>
        <taxon>Heunggongvirae</taxon>
        <taxon>Uroviricota</taxon>
        <taxon>Caudoviricetes</taxon>
        <taxon>Peduoviridae</taxon>
        <taxon>Maltschvirus</taxon>
        <taxon>Maltschvirus maltsch</taxon>
    </lineage>
</organism>